<feature type="transmembrane region" description="Helical" evidence="4">
    <location>
        <begin position="139"/>
        <end position="160"/>
    </location>
</feature>
<reference evidence="6 7" key="1">
    <citation type="journal article" date="2023" name="Life. Sci Alliance">
        <title>Evolutionary insights into 3D genome organization and epigenetic landscape of Vigna mungo.</title>
        <authorList>
            <person name="Junaid A."/>
            <person name="Singh B."/>
            <person name="Bhatia S."/>
        </authorList>
    </citation>
    <scope>NUCLEOTIDE SEQUENCE [LARGE SCALE GENOMIC DNA]</scope>
    <source>
        <strain evidence="6">Urdbean</strain>
    </source>
</reference>
<keyword evidence="2" id="KW-1015">Disulfide bond</keyword>
<dbReference type="Pfam" id="PF01453">
    <property type="entry name" value="B_lectin"/>
    <property type="match status" value="1"/>
</dbReference>
<name>A0AAQ3RW61_VIGMU</name>
<evidence type="ECO:0000313" key="6">
    <source>
        <dbReference type="EMBL" id="WVZ07398.1"/>
    </source>
</evidence>
<organism evidence="6 7">
    <name type="scientific">Vigna mungo</name>
    <name type="common">Black gram</name>
    <name type="synonym">Phaseolus mungo</name>
    <dbReference type="NCBI Taxonomy" id="3915"/>
    <lineage>
        <taxon>Eukaryota</taxon>
        <taxon>Viridiplantae</taxon>
        <taxon>Streptophyta</taxon>
        <taxon>Embryophyta</taxon>
        <taxon>Tracheophyta</taxon>
        <taxon>Spermatophyta</taxon>
        <taxon>Magnoliopsida</taxon>
        <taxon>eudicotyledons</taxon>
        <taxon>Gunneridae</taxon>
        <taxon>Pentapetalae</taxon>
        <taxon>rosids</taxon>
        <taxon>fabids</taxon>
        <taxon>Fabales</taxon>
        <taxon>Fabaceae</taxon>
        <taxon>Papilionoideae</taxon>
        <taxon>50 kb inversion clade</taxon>
        <taxon>NPAAA clade</taxon>
        <taxon>indigoferoid/millettioid clade</taxon>
        <taxon>Phaseoleae</taxon>
        <taxon>Vigna</taxon>
    </lineage>
</organism>
<evidence type="ECO:0000256" key="1">
    <source>
        <dbReference type="ARBA" id="ARBA00022729"/>
    </source>
</evidence>
<evidence type="ECO:0000313" key="7">
    <source>
        <dbReference type="Proteomes" id="UP001374535"/>
    </source>
</evidence>
<dbReference type="SUPFAM" id="SSF51110">
    <property type="entry name" value="alpha-D-mannose-specific plant lectins"/>
    <property type="match status" value="1"/>
</dbReference>
<dbReference type="EMBL" id="CP144695">
    <property type="protein sequence ID" value="WVZ07398.1"/>
    <property type="molecule type" value="Genomic_DNA"/>
</dbReference>
<dbReference type="InterPro" id="IPR001480">
    <property type="entry name" value="Bulb-type_lectin_dom"/>
</dbReference>
<keyword evidence="4" id="KW-1133">Transmembrane helix</keyword>
<dbReference type="Gene3D" id="2.90.10.10">
    <property type="entry name" value="Bulb-type lectin domain"/>
    <property type="match status" value="1"/>
</dbReference>
<dbReference type="AlphaFoldDB" id="A0AAQ3RW61"/>
<keyword evidence="4" id="KW-0472">Membrane</keyword>
<dbReference type="SMART" id="SM00108">
    <property type="entry name" value="B_lectin"/>
    <property type="match status" value="1"/>
</dbReference>
<sequence>MGSSLSVENRQHILISPNAIFSAGFLAIGDNAYSFAIWFTEPHFHSPTSVTWMANRDQPVNGKSSKLSLTNDGNMVLIDAALNTAWSSNTASSAPVELHLKDDGNLVLRRLQGTVLWQSFDFPTDTLVPARVTIPQVSISFSSMMTTFLVFITMVLMFQVPTGHNLG</sequence>
<gene>
    <name evidence="6" type="ORF">V8G54_020744</name>
</gene>
<dbReference type="CDD" id="cd00028">
    <property type="entry name" value="B_lectin"/>
    <property type="match status" value="1"/>
</dbReference>
<dbReference type="PANTHER" id="PTHR32444">
    <property type="entry name" value="BULB-TYPE LECTIN DOMAIN-CONTAINING PROTEIN"/>
    <property type="match status" value="1"/>
</dbReference>
<dbReference type="PROSITE" id="PS50927">
    <property type="entry name" value="BULB_LECTIN"/>
    <property type="match status" value="1"/>
</dbReference>
<proteinExistence type="predicted"/>
<feature type="domain" description="Bulb-type lectin" evidence="5">
    <location>
        <begin position="1"/>
        <end position="121"/>
    </location>
</feature>
<evidence type="ECO:0000256" key="2">
    <source>
        <dbReference type="ARBA" id="ARBA00023157"/>
    </source>
</evidence>
<keyword evidence="4" id="KW-0812">Transmembrane</keyword>
<evidence type="ECO:0000256" key="3">
    <source>
        <dbReference type="ARBA" id="ARBA00023180"/>
    </source>
</evidence>
<keyword evidence="7" id="KW-1185">Reference proteome</keyword>
<dbReference type="Proteomes" id="UP001374535">
    <property type="component" value="Chromosome 6"/>
</dbReference>
<keyword evidence="3" id="KW-0325">Glycoprotein</keyword>
<dbReference type="PANTHER" id="PTHR32444:SF108">
    <property type="entry name" value="OS02G0527900 PROTEIN"/>
    <property type="match status" value="1"/>
</dbReference>
<evidence type="ECO:0000256" key="4">
    <source>
        <dbReference type="SAM" id="Phobius"/>
    </source>
</evidence>
<protein>
    <recommendedName>
        <fullName evidence="5">Bulb-type lectin domain-containing protein</fullName>
    </recommendedName>
</protein>
<accession>A0AAQ3RW61</accession>
<evidence type="ECO:0000259" key="5">
    <source>
        <dbReference type="PROSITE" id="PS50927"/>
    </source>
</evidence>
<dbReference type="FunFam" id="2.90.10.10:FF:000017">
    <property type="entry name" value="Putative receptor protein kinase ZmPK1"/>
    <property type="match status" value="1"/>
</dbReference>
<dbReference type="InterPro" id="IPR036426">
    <property type="entry name" value="Bulb-type_lectin_dom_sf"/>
</dbReference>
<keyword evidence="1" id="KW-0732">Signal</keyword>